<reference evidence="3 4" key="1">
    <citation type="submission" date="2019-10" db="EMBL/GenBank/DDBJ databases">
        <authorList>
            <person name="Palmer J.M."/>
        </authorList>
    </citation>
    <scope>NUCLEOTIDE SEQUENCE [LARGE SCALE GENOMIC DNA]</scope>
    <source>
        <strain evidence="3 4">TWF506</strain>
    </source>
</reference>
<dbReference type="EMBL" id="JAVHJM010000014">
    <property type="protein sequence ID" value="KAK6497998.1"/>
    <property type="molecule type" value="Genomic_DNA"/>
</dbReference>
<dbReference type="InterPro" id="IPR001810">
    <property type="entry name" value="F-box_dom"/>
</dbReference>
<keyword evidence="4" id="KW-1185">Reference proteome</keyword>
<feature type="compositionally biased region" description="Basic residues" evidence="1">
    <location>
        <begin position="7"/>
        <end position="18"/>
    </location>
</feature>
<evidence type="ECO:0000313" key="3">
    <source>
        <dbReference type="EMBL" id="KAK6497998.1"/>
    </source>
</evidence>
<feature type="region of interest" description="Disordered" evidence="1">
    <location>
        <begin position="1"/>
        <end position="38"/>
    </location>
</feature>
<accession>A0AAN8N2U3</accession>
<sequence>MASPAKTPKRKTAARSKTKAAQTRPAKPQTRPKKPLHSELHQTTNAWANPANAYGSLNVLPAELKLMIFEYLTPDELKNFTSSSKYYYSLYLPLRYRNLTVALNPESANAFQTGFGEYIQSLRFGRVGDKKNSDVLLGWVQGQKRNFRRTRDVDDIFSDLRAATEALKYFPNLRKLYITYEIPGSAENNAYIAVLKSIPCDLETLEFQIIRFREKAADQCYKKSKELYDIMYSKLSDANQRFLGKRRIPDQDIDKLVISKSPKLPNLKTFKISANCLANPMLYPQSDYFRRTGFYYLLLLAAPRVDVLRIETTDTAQIFNTYGFTDEDLDDSIELHPKLLETFSRISNLELTAYYPPIKEDFARLVERFSNLKRLCVQLFPSFDVEFDWSLDTYADLVKLKGLQDITLPWLRDHTGDINLESVELMCRDWRSNGLSDLNSVKLSKNLFYPDQWPFSNWSTFSNTAIVLQKLEQNVWKSKYERVG</sequence>
<dbReference type="PROSITE" id="PS50181">
    <property type="entry name" value="FBOX"/>
    <property type="match status" value="1"/>
</dbReference>
<evidence type="ECO:0000256" key="1">
    <source>
        <dbReference type="SAM" id="MobiDB-lite"/>
    </source>
</evidence>
<name>A0AAN8N2U3_9PEZI</name>
<feature type="domain" description="F-box" evidence="2">
    <location>
        <begin position="54"/>
        <end position="99"/>
    </location>
</feature>
<dbReference type="AlphaFoldDB" id="A0AAN8N2U3"/>
<proteinExistence type="predicted"/>
<evidence type="ECO:0000259" key="2">
    <source>
        <dbReference type="PROSITE" id="PS50181"/>
    </source>
</evidence>
<comment type="caution">
    <text evidence="3">The sequence shown here is derived from an EMBL/GenBank/DDBJ whole genome shotgun (WGS) entry which is preliminary data.</text>
</comment>
<evidence type="ECO:0000313" key="4">
    <source>
        <dbReference type="Proteomes" id="UP001307849"/>
    </source>
</evidence>
<dbReference type="InterPro" id="IPR036047">
    <property type="entry name" value="F-box-like_dom_sf"/>
</dbReference>
<gene>
    <name evidence="3" type="ORF">TWF506_004242</name>
</gene>
<dbReference type="SUPFAM" id="SSF81383">
    <property type="entry name" value="F-box domain"/>
    <property type="match status" value="1"/>
</dbReference>
<dbReference type="Proteomes" id="UP001307849">
    <property type="component" value="Unassembled WGS sequence"/>
</dbReference>
<organism evidence="3 4">
    <name type="scientific">Arthrobotrys conoides</name>
    <dbReference type="NCBI Taxonomy" id="74498"/>
    <lineage>
        <taxon>Eukaryota</taxon>
        <taxon>Fungi</taxon>
        <taxon>Dikarya</taxon>
        <taxon>Ascomycota</taxon>
        <taxon>Pezizomycotina</taxon>
        <taxon>Orbiliomycetes</taxon>
        <taxon>Orbiliales</taxon>
        <taxon>Orbiliaceae</taxon>
        <taxon>Arthrobotrys</taxon>
    </lineage>
</organism>
<protein>
    <recommendedName>
        <fullName evidence="2">F-box domain-containing protein</fullName>
    </recommendedName>
</protein>